<dbReference type="HOGENOM" id="CLU_009640_2_2_0"/>
<comment type="similarity">
    <text evidence="5">Belongs to the glycosyl hydrolase.</text>
</comment>
<organism evidence="11 12">
    <name type="scientific">Terriglobus roseus (strain DSM 18391 / NRRL B-41598 / KBS 63)</name>
    <dbReference type="NCBI Taxonomy" id="926566"/>
    <lineage>
        <taxon>Bacteria</taxon>
        <taxon>Pseudomonadati</taxon>
        <taxon>Acidobacteriota</taxon>
        <taxon>Terriglobia</taxon>
        <taxon>Terriglobales</taxon>
        <taxon>Acidobacteriaceae</taxon>
        <taxon>Terriglobus</taxon>
    </lineage>
</organism>
<dbReference type="Pfam" id="PF02065">
    <property type="entry name" value="Melibiase"/>
    <property type="match status" value="1"/>
</dbReference>
<feature type="active site" description="Nucleophile" evidence="6">
    <location>
        <position position="474"/>
    </location>
</feature>
<feature type="binding site" evidence="7">
    <location>
        <position position="545"/>
    </location>
    <ligand>
        <name>substrate</name>
    </ligand>
</feature>
<dbReference type="eggNOG" id="COG3345">
    <property type="taxonomic scope" value="Bacteria"/>
</dbReference>
<keyword evidence="4 5" id="KW-0326">Glycosidase</keyword>
<dbReference type="Gene3D" id="2.70.98.60">
    <property type="entry name" value="alpha-galactosidase from lactobacil brevis"/>
    <property type="match status" value="1"/>
</dbReference>
<reference evidence="11 12" key="1">
    <citation type="submission" date="2012-06" db="EMBL/GenBank/DDBJ databases">
        <title>Complete genome of Terriglobus roseus DSM 18391.</title>
        <authorList>
            <consortium name="US DOE Joint Genome Institute (JGI-PGF)"/>
            <person name="Lucas S."/>
            <person name="Copeland A."/>
            <person name="Lapidus A."/>
            <person name="Glavina del Rio T."/>
            <person name="Dalin E."/>
            <person name="Tice H."/>
            <person name="Bruce D."/>
            <person name="Goodwin L."/>
            <person name="Pitluck S."/>
            <person name="Peters L."/>
            <person name="Mikhailova N."/>
            <person name="Munk A.C.C."/>
            <person name="Kyrpides N."/>
            <person name="Mavromatis K."/>
            <person name="Ivanova N."/>
            <person name="Brettin T."/>
            <person name="Detter J.C."/>
            <person name="Han C."/>
            <person name="Larimer F."/>
            <person name="Land M."/>
            <person name="Hauser L."/>
            <person name="Markowitz V."/>
            <person name="Cheng J.-F."/>
            <person name="Hugenholtz P."/>
            <person name="Woyke T."/>
            <person name="Wu D."/>
            <person name="Brambilla E."/>
            <person name="Klenk H.-P."/>
            <person name="Eisen J.A."/>
        </authorList>
    </citation>
    <scope>NUCLEOTIDE SEQUENCE [LARGE SCALE GENOMIC DNA]</scope>
    <source>
        <strain evidence="12">DSM 18391 / NRRL B-41598 / KBS 63</strain>
    </source>
</reference>
<dbReference type="Pfam" id="PF16875">
    <property type="entry name" value="Glyco_hydro_36N"/>
    <property type="match status" value="1"/>
</dbReference>
<dbReference type="InterPro" id="IPR031705">
    <property type="entry name" value="Glyco_hydro_36_C"/>
</dbReference>
<evidence type="ECO:0000256" key="5">
    <source>
        <dbReference type="PIRNR" id="PIRNR005536"/>
    </source>
</evidence>
<gene>
    <name evidence="11" type="ordered locus">Terro_2888</name>
</gene>
<dbReference type="InterPro" id="IPR031704">
    <property type="entry name" value="Glyco_hydro_36_N"/>
</dbReference>
<feature type="chain" id="PRO_5003684143" description="Alpha-galactosidase" evidence="8">
    <location>
        <begin position="17"/>
        <end position="730"/>
    </location>
</feature>
<dbReference type="FunFam" id="3.20.20.70:FF:000118">
    <property type="entry name" value="Alpha-galactosidase"/>
    <property type="match status" value="1"/>
</dbReference>
<dbReference type="InterPro" id="IPR038417">
    <property type="entry name" value="Alpga-gal_N_sf"/>
</dbReference>
<dbReference type="Proteomes" id="UP000006056">
    <property type="component" value="Chromosome"/>
</dbReference>
<comment type="catalytic activity">
    <reaction evidence="1 5">
        <text>Hydrolysis of terminal, non-reducing alpha-D-galactose residues in alpha-D-galactosides, including galactose oligosaccharides, galactomannans and galactolipids.</text>
        <dbReference type="EC" id="3.2.1.22"/>
    </reaction>
</comment>
<evidence type="ECO:0000256" key="4">
    <source>
        <dbReference type="ARBA" id="ARBA00023295"/>
    </source>
</evidence>
<feature type="signal peptide" evidence="8">
    <location>
        <begin position="1"/>
        <end position="16"/>
    </location>
</feature>
<dbReference type="EMBL" id="CP003379">
    <property type="protein sequence ID" value="AFL89123.1"/>
    <property type="molecule type" value="Genomic_DNA"/>
</dbReference>
<dbReference type="GO" id="GO:0016052">
    <property type="term" value="P:carbohydrate catabolic process"/>
    <property type="evidence" value="ECO:0007669"/>
    <property type="project" value="InterPro"/>
</dbReference>
<dbReference type="CDD" id="cd14791">
    <property type="entry name" value="GH36"/>
    <property type="match status" value="1"/>
</dbReference>
<evidence type="ECO:0000256" key="7">
    <source>
        <dbReference type="PIRSR" id="PIRSR005536-2"/>
    </source>
</evidence>
<accession>I3ZIQ5</accession>
<dbReference type="InterPro" id="IPR013785">
    <property type="entry name" value="Aldolase_TIM"/>
</dbReference>
<feature type="binding site" evidence="7">
    <location>
        <begin position="362"/>
        <end position="363"/>
    </location>
    <ligand>
        <name>substrate</name>
    </ligand>
</feature>
<dbReference type="AlphaFoldDB" id="I3ZIQ5"/>
<dbReference type="KEGG" id="trs:Terro_2888"/>
<dbReference type="Gene3D" id="3.20.20.70">
    <property type="entry name" value="Aldolase class I"/>
    <property type="match status" value="1"/>
</dbReference>
<dbReference type="PANTHER" id="PTHR43053">
    <property type="entry name" value="GLYCOSIDASE FAMILY 31"/>
    <property type="match status" value="1"/>
</dbReference>
<dbReference type="PATRIC" id="fig|926566.3.peg.2878"/>
<evidence type="ECO:0000313" key="12">
    <source>
        <dbReference type="Proteomes" id="UP000006056"/>
    </source>
</evidence>
<dbReference type="PANTHER" id="PTHR43053:SF3">
    <property type="entry name" value="ALPHA-GALACTOSIDASE C-RELATED"/>
    <property type="match status" value="1"/>
</dbReference>
<dbReference type="STRING" id="926566.Terro_2888"/>
<protein>
    <recommendedName>
        <fullName evidence="2 5">Alpha-galactosidase</fullName>
        <ecNumber evidence="2 5">3.2.1.22</ecNumber>
    </recommendedName>
</protein>
<evidence type="ECO:0000256" key="1">
    <source>
        <dbReference type="ARBA" id="ARBA00001255"/>
    </source>
</evidence>
<dbReference type="InterPro" id="IPR013780">
    <property type="entry name" value="Glyco_hydro_b"/>
</dbReference>
<keyword evidence="8" id="KW-0732">Signal</keyword>
<feature type="active site" description="Proton donor" evidence="6">
    <location>
        <position position="545"/>
    </location>
</feature>
<name>I3ZIQ5_TERRK</name>
<dbReference type="InterPro" id="IPR002252">
    <property type="entry name" value="Glyco_hydro_36"/>
</dbReference>
<keyword evidence="12" id="KW-1185">Reference proteome</keyword>
<evidence type="ECO:0000256" key="6">
    <source>
        <dbReference type="PIRSR" id="PIRSR005536-1"/>
    </source>
</evidence>
<evidence type="ECO:0000313" key="11">
    <source>
        <dbReference type="EMBL" id="AFL89123.1"/>
    </source>
</evidence>
<feature type="binding site" evidence="7">
    <location>
        <begin position="472"/>
        <end position="476"/>
    </location>
    <ligand>
        <name>substrate</name>
    </ligand>
</feature>
<evidence type="ECO:0000256" key="8">
    <source>
        <dbReference type="SAM" id="SignalP"/>
    </source>
</evidence>
<keyword evidence="3 5" id="KW-0378">Hydrolase</keyword>
<feature type="domain" description="Glycosyl hydrolase family 36 N-terminal" evidence="10">
    <location>
        <begin position="51"/>
        <end position="281"/>
    </location>
</feature>
<sequence length="730" mass="81438">MHIRQLSICLLPFAFAATHLSAQVRAVPDRQQWYLTAGESTYVVGVDEQKMVESLYWGPALTPNTLLPAAHSARERASFDGPVNTTPLEYPGWGAGLHLEPSLKIDSPNGDRTLVLQYESAKADADHLEIVLKDASQPLRVHLHYQVFPEGVLARWSTVENIGTKAFHIEQAASGTLNLPANTDYTLSRLTGMWAGEYQLHTDALPFGAQQIESRRGSTGHQANPWFSIGREAKTTETAGPVWFGELGWSGSWRLDVERTPLNLVRITAGYNPFDFGYNLAPGKSLDTPHLYTGYTNAGNGEASRILHRFQLAHILPMGPDPKPRPIIFNSWEATEFHVSEEGQVALAEKAAKIGVERFVMDDGWFGKRKDDHAGLGDWYVDKDKFPNGLKPLIDRVHGLGMSFGLWVEPEMVNPNSDLYRKHPDWAMHFPDRQRTEQRNQLLLNLAKPEVKAYVLDWLDKLVSENDIAFLKWDYNRNWSEAGWDGAPAGADEKQIYIAYVQNLYDILEKLRAKHPKLEIESCSGGGGRVDLGILRYTDEVWPSDNTDAFDRLSIQDGFSHAYTPQVMVAWVTDVPNSLNRRTVPLQYRFLVAMQGALGIGNDLNKFSDADMALATKLTALYKDVRTTVQHGNLYRLQTPPSNATQVQYVSRDGGQAVLLAYLHSQQLGLAQPRVQLQGLDPNATYKLQPLDAAKFRGELTATGAQLMGQGLDLHLTGDFDSTAVVLTRQ</sequence>
<dbReference type="EC" id="3.2.1.22" evidence="2 5"/>
<evidence type="ECO:0000256" key="2">
    <source>
        <dbReference type="ARBA" id="ARBA00012755"/>
    </source>
</evidence>
<dbReference type="PRINTS" id="PR00743">
    <property type="entry name" value="GLHYDRLASE36"/>
</dbReference>
<dbReference type="OrthoDB" id="9758822at2"/>
<dbReference type="PIRSF" id="PIRSF005536">
    <property type="entry name" value="Agal"/>
    <property type="match status" value="1"/>
</dbReference>
<dbReference type="Gene3D" id="2.60.40.1180">
    <property type="entry name" value="Golgi alpha-mannosidase II"/>
    <property type="match status" value="1"/>
</dbReference>
<dbReference type="SUPFAM" id="SSF51445">
    <property type="entry name" value="(Trans)glycosidases"/>
    <property type="match status" value="1"/>
</dbReference>
<dbReference type="InterPro" id="IPR017853">
    <property type="entry name" value="GH"/>
</dbReference>
<feature type="binding site" evidence="7">
    <location>
        <position position="523"/>
    </location>
    <ligand>
        <name>substrate</name>
    </ligand>
</feature>
<dbReference type="RefSeq" id="WP_014786387.1">
    <property type="nucleotide sequence ID" value="NC_018014.1"/>
</dbReference>
<dbReference type="GO" id="GO:0004557">
    <property type="term" value="F:alpha-galactosidase activity"/>
    <property type="evidence" value="ECO:0007669"/>
    <property type="project" value="UniProtKB-UniRule"/>
</dbReference>
<evidence type="ECO:0000256" key="3">
    <source>
        <dbReference type="ARBA" id="ARBA00022801"/>
    </source>
</evidence>
<feature type="binding site" evidence="7">
    <location>
        <position position="194"/>
    </location>
    <ligand>
        <name>substrate</name>
    </ligand>
</feature>
<proteinExistence type="inferred from homology"/>
<evidence type="ECO:0000259" key="10">
    <source>
        <dbReference type="Pfam" id="PF16875"/>
    </source>
</evidence>
<feature type="domain" description="Glycosyl hydrolase family 36 C-terminal" evidence="9">
    <location>
        <begin position="645"/>
        <end position="727"/>
    </location>
</feature>
<evidence type="ECO:0000259" key="9">
    <source>
        <dbReference type="Pfam" id="PF16874"/>
    </source>
</evidence>
<dbReference type="InterPro" id="IPR050985">
    <property type="entry name" value="Alpha-glycosidase_related"/>
</dbReference>
<feature type="binding site" evidence="7">
    <location>
        <position position="439"/>
    </location>
    <ligand>
        <name>substrate</name>
    </ligand>
</feature>
<dbReference type="Pfam" id="PF16874">
    <property type="entry name" value="Glyco_hydro_36C"/>
    <property type="match status" value="1"/>
</dbReference>